<accession>A0ABY7K049</accession>
<protein>
    <submittedName>
        <fullName evidence="3">DUF3043 domain-containing protein</fullName>
    </submittedName>
</protein>
<sequence>MKRRQSQQPEVVEEPVAAPHGKGRPTPKRREVVGQRGPVVAPKTRKEAYARQKELAKQSKAARAASGKAMTPAERRAALRAGDILPRRDQGETRRIARDYVDSHRMFSNYLLWLFPLMIASYVIPGAWIVQIVIVAVFVSLIVEWFFVGRKVRRLSIERTGSAQGGAMSIGFYAGSRAYLPRRWRLPAPQVDIGEEI</sequence>
<evidence type="ECO:0000313" key="3">
    <source>
        <dbReference type="EMBL" id="WAX58039.1"/>
    </source>
</evidence>
<feature type="transmembrane region" description="Helical" evidence="2">
    <location>
        <begin position="130"/>
        <end position="149"/>
    </location>
</feature>
<evidence type="ECO:0000256" key="1">
    <source>
        <dbReference type="SAM" id="MobiDB-lite"/>
    </source>
</evidence>
<dbReference type="Proteomes" id="UP001164693">
    <property type="component" value="Chromosome"/>
</dbReference>
<feature type="compositionally biased region" description="Basic and acidic residues" evidence="1">
    <location>
        <begin position="44"/>
        <end position="57"/>
    </location>
</feature>
<name>A0ABY7K049_9ACTN</name>
<proteinExistence type="predicted"/>
<evidence type="ECO:0000256" key="2">
    <source>
        <dbReference type="SAM" id="Phobius"/>
    </source>
</evidence>
<dbReference type="Pfam" id="PF11241">
    <property type="entry name" value="DUF3043"/>
    <property type="match status" value="1"/>
</dbReference>
<dbReference type="RefSeq" id="WP_269444588.1">
    <property type="nucleotide sequence ID" value="NZ_CP097463.1"/>
</dbReference>
<keyword evidence="2" id="KW-1133">Transmembrane helix</keyword>
<keyword evidence="4" id="KW-1185">Reference proteome</keyword>
<feature type="transmembrane region" description="Helical" evidence="2">
    <location>
        <begin position="107"/>
        <end position="124"/>
    </location>
</feature>
<reference evidence="3" key="1">
    <citation type="submission" date="2022-05" db="EMBL/GenBank/DDBJ databases">
        <title>Jatrophihabitans sp. SB3-54 whole genome sequence.</title>
        <authorList>
            <person name="Suh M.K."/>
            <person name="Eom M.K."/>
            <person name="Kim J.S."/>
            <person name="Kim H.S."/>
            <person name="Do H.E."/>
            <person name="Shin Y.K."/>
            <person name="Lee J.-S."/>
        </authorList>
    </citation>
    <scope>NUCLEOTIDE SEQUENCE</scope>
    <source>
        <strain evidence="3">SB3-54</strain>
    </source>
</reference>
<feature type="region of interest" description="Disordered" evidence="1">
    <location>
        <begin position="1"/>
        <end position="74"/>
    </location>
</feature>
<gene>
    <name evidence="3" type="ORF">M6B22_04535</name>
</gene>
<keyword evidence="2" id="KW-0812">Transmembrane</keyword>
<dbReference type="EMBL" id="CP097463">
    <property type="protein sequence ID" value="WAX58039.1"/>
    <property type="molecule type" value="Genomic_DNA"/>
</dbReference>
<evidence type="ECO:0000313" key="4">
    <source>
        <dbReference type="Proteomes" id="UP001164693"/>
    </source>
</evidence>
<organism evidence="3 4">
    <name type="scientific">Jatrophihabitans cynanchi</name>
    <dbReference type="NCBI Taxonomy" id="2944128"/>
    <lineage>
        <taxon>Bacteria</taxon>
        <taxon>Bacillati</taxon>
        <taxon>Actinomycetota</taxon>
        <taxon>Actinomycetes</taxon>
        <taxon>Jatrophihabitantales</taxon>
        <taxon>Jatrophihabitantaceae</taxon>
        <taxon>Jatrophihabitans</taxon>
    </lineage>
</organism>
<keyword evidence="2" id="KW-0472">Membrane</keyword>
<dbReference type="InterPro" id="IPR021403">
    <property type="entry name" value="DUF3043"/>
</dbReference>